<dbReference type="Pfam" id="PF07039">
    <property type="entry name" value="SGF29_Tudor"/>
    <property type="match status" value="1"/>
</dbReference>
<evidence type="ECO:0000256" key="3">
    <source>
        <dbReference type="ARBA" id="ARBA00023163"/>
    </source>
</evidence>
<dbReference type="CDD" id="cd20393">
    <property type="entry name" value="Tudor_SGF29_rpt1"/>
    <property type="match status" value="1"/>
</dbReference>
<evidence type="ECO:0000256" key="2">
    <source>
        <dbReference type="ARBA" id="ARBA00023015"/>
    </source>
</evidence>
<keyword evidence="4" id="KW-0539">Nucleus</keyword>
<dbReference type="InterPro" id="IPR047287">
    <property type="entry name" value="Tudor_SGF29_rpt2"/>
</dbReference>
<evidence type="ECO:0000256" key="1">
    <source>
        <dbReference type="ARBA" id="ARBA00004123"/>
    </source>
</evidence>
<protein>
    <submittedName>
        <fullName evidence="8">SGF29 C-terminal domain-containing protein</fullName>
    </submittedName>
</protein>
<evidence type="ECO:0000256" key="4">
    <source>
        <dbReference type="ARBA" id="ARBA00023242"/>
    </source>
</evidence>
<feature type="domain" description="SGF29 C-terminal" evidence="6">
    <location>
        <begin position="230"/>
        <end position="372"/>
    </location>
</feature>
<accession>A0A915C4I4</accession>
<dbReference type="WBParaSite" id="PgR085_g059_t01">
    <property type="protein sequence ID" value="PgR085_g059_t01"/>
    <property type="gene ID" value="PgR085_g059"/>
</dbReference>
<keyword evidence="3" id="KW-0804">Transcription</keyword>
<evidence type="ECO:0000259" key="6">
    <source>
        <dbReference type="PROSITE" id="PS51518"/>
    </source>
</evidence>
<evidence type="ECO:0000256" key="5">
    <source>
        <dbReference type="SAM" id="Coils"/>
    </source>
</evidence>
<dbReference type="InterPro" id="IPR047288">
    <property type="entry name" value="Tudor_SGF29_rpt1"/>
</dbReference>
<dbReference type="GO" id="GO:0005634">
    <property type="term" value="C:nucleus"/>
    <property type="evidence" value="ECO:0007669"/>
    <property type="project" value="UniProtKB-SubCell"/>
</dbReference>
<proteinExistence type="predicted"/>
<keyword evidence="5" id="KW-0175">Coiled coil</keyword>
<reference evidence="8" key="1">
    <citation type="submission" date="2022-11" db="UniProtKB">
        <authorList>
            <consortium name="WormBaseParasite"/>
        </authorList>
    </citation>
    <scope>IDENTIFICATION</scope>
</reference>
<sequence length="372" mass="41812">FLHIYAISLQIRVFCRCDTRAVIVVKFDSRLSRTNVSAVAFFINALSARKRRASLRLALIILRFCVRGFSGKSVVCGCEMPAPRVTRKQSSESSKEEEKIRLVLQEINSKLKTVVQNKENVNAALTPIQSLIDRNKLSIGCKLSGPLRGKVIAMYTNAKKACEEEEQLLRKLLSKIDEIHNMQYQMRRTSQMRRGALMQLLMYHARTMRLWIGPLDTHPPALVGAIGYPDSLPIKVGSEVAAFISDIWMLAEVVSVNASGVYEVKDVDDEQKAKYTVRRSRLIPLPLWRADPLRDGHALFPVNAIVLALYPQTTCFYKGVVERVPEKASDDYLVAFEDSSFAQGFSPPLPPGIAFRRIAVNVSKIIYDGPRS</sequence>
<dbReference type="InterPro" id="IPR010750">
    <property type="entry name" value="SGF29_tudor-like_dom"/>
</dbReference>
<dbReference type="GO" id="GO:0000124">
    <property type="term" value="C:SAGA complex"/>
    <property type="evidence" value="ECO:0007669"/>
    <property type="project" value="InterPro"/>
</dbReference>
<dbReference type="AlphaFoldDB" id="A0A915C4I4"/>
<dbReference type="Proteomes" id="UP000887569">
    <property type="component" value="Unplaced"/>
</dbReference>
<comment type="subcellular location">
    <subcellularLocation>
        <location evidence="1">Nucleus</location>
    </subcellularLocation>
</comment>
<keyword evidence="7" id="KW-1185">Reference proteome</keyword>
<dbReference type="CDD" id="cd20394">
    <property type="entry name" value="Tudor_SGF29_rpt2"/>
    <property type="match status" value="1"/>
</dbReference>
<dbReference type="Gene3D" id="2.30.30.140">
    <property type="match status" value="2"/>
</dbReference>
<name>A0A915C4I4_PARUN</name>
<dbReference type="PANTHER" id="PTHR21539:SF0">
    <property type="entry name" value="SAGA-ASSOCIATED FACTOR 29"/>
    <property type="match status" value="1"/>
</dbReference>
<dbReference type="PANTHER" id="PTHR21539">
    <property type="entry name" value="SAGA-ASSOCIATED FACTOR 29"/>
    <property type="match status" value="1"/>
</dbReference>
<dbReference type="InterPro" id="IPR037802">
    <property type="entry name" value="SGF29"/>
</dbReference>
<keyword evidence="2" id="KW-0805">Transcription regulation</keyword>
<organism evidence="7 8">
    <name type="scientific">Parascaris univalens</name>
    <name type="common">Nematode worm</name>
    <dbReference type="NCBI Taxonomy" id="6257"/>
    <lineage>
        <taxon>Eukaryota</taxon>
        <taxon>Metazoa</taxon>
        <taxon>Ecdysozoa</taxon>
        <taxon>Nematoda</taxon>
        <taxon>Chromadorea</taxon>
        <taxon>Rhabditida</taxon>
        <taxon>Spirurina</taxon>
        <taxon>Ascaridomorpha</taxon>
        <taxon>Ascaridoidea</taxon>
        <taxon>Ascarididae</taxon>
        <taxon>Parascaris</taxon>
    </lineage>
</organism>
<dbReference type="PROSITE" id="PS51518">
    <property type="entry name" value="SGF29_C"/>
    <property type="match status" value="1"/>
</dbReference>
<feature type="coiled-coil region" evidence="5">
    <location>
        <begin position="155"/>
        <end position="182"/>
    </location>
</feature>
<evidence type="ECO:0000313" key="7">
    <source>
        <dbReference type="Proteomes" id="UP000887569"/>
    </source>
</evidence>
<evidence type="ECO:0000313" key="8">
    <source>
        <dbReference type="WBParaSite" id="PgR085_g059_t01"/>
    </source>
</evidence>